<dbReference type="Gene3D" id="2.60.200.40">
    <property type="match status" value="1"/>
</dbReference>
<gene>
    <name evidence="2" type="ORF">AB8O55_17640</name>
</gene>
<organism evidence="2 3">
    <name type="scientific">Saccharopolyspora cebuensis</name>
    <dbReference type="NCBI Taxonomy" id="418759"/>
    <lineage>
        <taxon>Bacteria</taxon>
        <taxon>Bacillati</taxon>
        <taxon>Actinomycetota</taxon>
        <taxon>Actinomycetes</taxon>
        <taxon>Pseudonocardiales</taxon>
        <taxon>Pseudonocardiaceae</taxon>
        <taxon>Saccharopolyspora</taxon>
    </lineage>
</organism>
<dbReference type="Proteomes" id="UP001564626">
    <property type="component" value="Unassembled WGS sequence"/>
</dbReference>
<dbReference type="Pfam" id="PF00781">
    <property type="entry name" value="DAGK_cat"/>
    <property type="match status" value="1"/>
</dbReference>
<name>A0ABV4CP79_9PSEU</name>
<dbReference type="Gene3D" id="3.40.50.10330">
    <property type="entry name" value="Probable inorganic polyphosphate/atp-NAD kinase, domain 1"/>
    <property type="match status" value="1"/>
</dbReference>
<dbReference type="SUPFAM" id="SSF111331">
    <property type="entry name" value="NAD kinase/diacylglycerol kinase-like"/>
    <property type="match status" value="1"/>
</dbReference>
<dbReference type="PROSITE" id="PS50146">
    <property type="entry name" value="DAGK"/>
    <property type="match status" value="1"/>
</dbReference>
<reference evidence="2 3" key="1">
    <citation type="submission" date="2024-08" db="EMBL/GenBank/DDBJ databases">
        <title>Genome mining of Saccharopolyspora cebuensis PGLac3 from Nigerian medicinal plant.</title>
        <authorList>
            <person name="Ezeobiora C.E."/>
            <person name="Igbokwe N.H."/>
            <person name="Amin D.H."/>
            <person name="Mendie U.E."/>
        </authorList>
    </citation>
    <scope>NUCLEOTIDE SEQUENCE [LARGE SCALE GENOMIC DNA]</scope>
    <source>
        <strain evidence="2 3">PGLac3</strain>
    </source>
</reference>
<evidence type="ECO:0000313" key="2">
    <source>
        <dbReference type="EMBL" id="MEY8041229.1"/>
    </source>
</evidence>
<dbReference type="InterPro" id="IPR016064">
    <property type="entry name" value="NAD/diacylglycerol_kinase_sf"/>
</dbReference>
<proteinExistence type="predicted"/>
<comment type="caution">
    <text evidence="2">The sequence shown here is derived from an EMBL/GenBank/DDBJ whole genome shotgun (WGS) entry which is preliminary data.</text>
</comment>
<dbReference type="EC" id="2.7.1.-" evidence="2"/>
<keyword evidence="2" id="KW-0808">Transferase</keyword>
<evidence type="ECO:0000259" key="1">
    <source>
        <dbReference type="PROSITE" id="PS50146"/>
    </source>
</evidence>
<feature type="domain" description="DAGKc" evidence="1">
    <location>
        <begin position="153"/>
        <end position="278"/>
    </location>
</feature>
<dbReference type="InterPro" id="IPR017438">
    <property type="entry name" value="ATP-NAD_kinase_N"/>
</dbReference>
<dbReference type="RefSeq" id="WP_345366935.1">
    <property type="nucleotide sequence ID" value="NZ_BAABII010000017.1"/>
</dbReference>
<dbReference type="GO" id="GO:0016301">
    <property type="term" value="F:kinase activity"/>
    <property type="evidence" value="ECO:0007669"/>
    <property type="project" value="UniProtKB-KW"/>
</dbReference>
<dbReference type="EMBL" id="JBGEHV010000033">
    <property type="protein sequence ID" value="MEY8041229.1"/>
    <property type="molecule type" value="Genomic_DNA"/>
</dbReference>
<protein>
    <submittedName>
        <fullName evidence="2">Diacylglycerol kinase family protein</fullName>
        <ecNumber evidence="2">2.7.1.-</ecNumber>
    </submittedName>
</protein>
<keyword evidence="3" id="KW-1185">Reference proteome</keyword>
<dbReference type="InterPro" id="IPR001206">
    <property type="entry name" value="Diacylglycerol_kinase_cat_dom"/>
</dbReference>
<sequence>MRRTRLRTEATDDRVRAPSPDRAAAIAEHRLLWWAAAACLALRKGRTRRVGLRGAVALAGAGAVTRWVRPLRSAAPTASAAAFATAATMESDWGAVLAPVAAGWVCARTRPGQRPVLGAAVGVAAALVTRHWWPVRPSRPGYARPVEQVAALESGRGLLLLVNAAAGLRDQTGGLAELWPEATAVSPAPGEDLALLLHRALDASPHPVRAIGVAGGDGTVAAAASVAATRRLPLVVVPAGTLNHFARDVGVTGPGDADRALRDGSAVHVDLGTVRIDDGPAHWFVNTASLGGYPDLVRLREKWAPRWGKWPAAAAALVRVLARAEPIPVRIDGVPRRIWLLFVGSSGYQPKGFAPSWRPHLDDGLLDIRYVRADLPFSRARFIAAALTGALARSHAYVQHETPRLLVEVDGAPVAVAHDGEIGRPGTRFEFEARDEALRVYRPDSP</sequence>
<accession>A0ABV4CP79</accession>
<evidence type="ECO:0000313" key="3">
    <source>
        <dbReference type="Proteomes" id="UP001564626"/>
    </source>
</evidence>
<keyword evidence="2" id="KW-0418">Kinase</keyword>
<dbReference type="SMART" id="SM00046">
    <property type="entry name" value="DAGKc"/>
    <property type="match status" value="1"/>
</dbReference>